<dbReference type="RefSeq" id="WP_077753851.1">
    <property type="nucleotide sequence ID" value="NZ_CP014782.1"/>
</dbReference>
<dbReference type="SMART" id="SM00260">
    <property type="entry name" value="CheW"/>
    <property type="match status" value="1"/>
</dbReference>
<protein>
    <submittedName>
        <fullName evidence="3">CheW protein</fullName>
    </submittedName>
</protein>
<dbReference type="Gene3D" id="2.30.30.40">
    <property type="entry name" value="SH3 Domains"/>
    <property type="match status" value="1"/>
</dbReference>
<dbReference type="STRING" id="225848.Sps_03758"/>
<reference evidence="3 4" key="1">
    <citation type="submission" date="2016-03" db="EMBL/GenBank/DDBJ databases">
        <title>Complete genome sequence of Shewanella psychrophila WP2, a deep sea bacterium isolated from west Pacific sediment.</title>
        <authorList>
            <person name="Xu G."/>
            <person name="Jian H."/>
        </authorList>
    </citation>
    <scope>NUCLEOTIDE SEQUENCE [LARGE SCALE GENOMIC DNA]</scope>
    <source>
        <strain evidence="3 4">WP2</strain>
    </source>
</reference>
<dbReference type="PROSITE" id="PS50851">
    <property type="entry name" value="CHEW"/>
    <property type="match status" value="1"/>
</dbReference>
<dbReference type="OrthoDB" id="5565759at2"/>
<keyword evidence="1" id="KW-0175">Coiled coil</keyword>
<evidence type="ECO:0000313" key="3">
    <source>
        <dbReference type="EMBL" id="AQS38875.1"/>
    </source>
</evidence>
<dbReference type="GO" id="GO:0007165">
    <property type="term" value="P:signal transduction"/>
    <property type="evidence" value="ECO:0007669"/>
    <property type="project" value="InterPro"/>
</dbReference>
<dbReference type="InterPro" id="IPR014506">
    <property type="entry name" value="UCP020479_CheW"/>
</dbReference>
<dbReference type="Gene3D" id="2.40.50.180">
    <property type="entry name" value="CheA-289, Domain 4"/>
    <property type="match status" value="1"/>
</dbReference>
<feature type="coiled-coil region" evidence="1">
    <location>
        <begin position="17"/>
        <end position="72"/>
    </location>
</feature>
<dbReference type="AlphaFoldDB" id="A0A1S6HTL4"/>
<evidence type="ECO:0000259" key="2">
    <source>
        <dbReference type="PROSITE" id="PS50851"/>
    </source>
</evidence>
<proteinExistence type="predicted"/>
<sequence>MSSLVDEAVSDYFNILLAEVEEQVESEQGVIAKLVSNDTEVKSVSVSARQGKVNTKETRQLSKERMNDLRQEELVPSIAPVAESSGTVSILTQHKLKDIEPQLDKQALEQLLAPVFKTKVKAPVSVKVKAQVEPKVKAEIKTVSKTVSKPETKIASQINQEVDIQQMVAVIPPKVTKDLLETLDDEFQVLFFKVAGLTLAVPLVSLGGIVKLERVNHIMGRPDWYKGVQAHRGSQLNVVDTCAWVMPEKYDSALAETVNYQYVVLLEDSNWGLTCESLVNAVKINKSAVNWRSNAGKRPWLAGVVREQMCGILHVHALIELLNSGLSSQDPVG</sequence>
<dbReference type="InterPro" id="IPR036061">
    <property type="entry name" value="CheW-like_dom_sf"/>
</dbReference>
<keyword evidence="4" id="KW-1185">Reference proteome</keyword>
<dbReference type="Pfam" id="PF01584">
    <property type="entry name" value="CheW"/>
    <property type="match status" value="1"/>
</dbReference>
<name>A0A1S6HTL4_9GAMM</name>
<organism evidence="3 4">
    <name type="scientific">Shewanella psychrophila</name>
    <dbReference type="NCBI Taxonomy" id="225848"/>
    <lineage>
        <taxon>Bacteria</taxon>
        <taxon>Pseudomonadati</taxon>
        <taxon>Pseudomonadota</taxon>
        <taxon>Gammaproteobacteria</taxon>
        <taxon>Alteromonadales</taxon>
        <taxon>Shewanellaceae</taxon>
        <taxon>Shewanella</taxon>
    </lineage>
</organism>
<evidence type="ECO:0000313" key="4">
    <source>
        <dbReference type="Proteomes" id="UP000189545"/>
    </source>
</evidence>
<evidence type="ECO:0000256" key="1">
    <source>
        <dbReference type="SAM" id="Coils"/>
    </source>
</evidence>
<gene>
    <name evidence="3" type="ORF">Sps_03758</name>
</gene>
<dbReference type="PIRSF" id="PIRSF020479">
    <property type="entry name" value="UCP020479_CheW"/>
    <property type="match status" value="1"/>
</dbReference>
<dbReference type="GO" id="GO:0006935">
    <property type="term" value="P:chemotaxis"/>
    <property type="evidence" value="ECO:0007669"/>
    <property type="project" value="InterPro"/>
</dbReference>
<dbReference type="Proteomes" id="UP000189545">
    <property type="component" value="Chromosome"/>
</dbReference>
<feature type="domain" description="CheW-like" evidence="2">
    <location>
        <begin position="186"/>
        <end position="324"/>
    </location>
</feature>
<accession>A0A1S6HTL4</accession>
<dbReference type="SUPFAM" id="SSF50341">
    <property type="entry name" value="CheW-like"/>
    <property type="match status" value="1"/>
</dbReference>
<dbReference type="KEGG" id="spsw:Sps_03758"/>
<dbReference type="EMBL" id="CP014782">
    <property type="protein sequence ID" value="AQS38875.1"/>
    <property type="molecule type" value="Genomic_DNA"/>
</dbReference>
<dbReference type="InterPro" id="IPR002545">
    <property type="entry name" value="CheW-lke_dom"/>
</dbReference>